<evidence type="ECO:0000256" key="3">
    <source>
        <dbReference type="ARBA" id="ARBA00012513"/>
    </source>
</evidence>
<keyword evidence="11 20" id="KW-0418">Kinase</keyword>
<name>A0AAD4IZ26_PERFH</name>
<keyword evidence="7" id="KW-0812">Transmembrane</keyword>
<keyword evidence="21" id="KW-1185">Reference proteome</keyword>
<evidence type="ECO:0000256" key="7">
    <source>
        <dbReference type="ARBA" id="ARBA00022692"/>
    </source>
</evidence>
<evidence type="ECO:0000256" key="15">
    <source>
        <dbReference type="ARBA" id="ARBA00023170"/>
    </source>
</evidence>
<keyword evidence="5" id="KW-0433">Leucine-rich repeat</keyword>
<protein>
    <recommendedName>
        <fullName evidence="3">non-specific serine/threonine protein kinase</fullName>
        <ecNumber evidence="3">2.7.11.1</ecNumber>
    </recommendedName>
</protein>
<dbReference type="FunFam" id="1.10.510.10:FF:000016">
    <property type="entry name" value="Somatic embryogenesis receptor-like kinase 1"/>
    <property type="match status" value="1"/>
</dbReference>
<feature type="domain" description="Protein kinase" evidence="19">
    <location>
        <begin position="120"/>
        <end position="415"/>
    </location>
</feature>
<dbReference type="AlphaFoldDB" id="A0AAD4IZ26"/>
<evidence type="ECO:0000256" key="10">
    <source>
        <dbReference type="ARBA" id="ARBA00022741"/>
    </source>
</evidence>
<keyword evidence="8" id="KW-0732">Signal</keyword>
<evidence type="ECO:0000256" key="2">
    <source>
        <dbReference type="ARBA" id="ARBA00008684"/>
    </source>
</evidence>
<comment type="catalytic activity">
    <reaction evidence="17">
        <text>L-threonyl-[protein] + ATP = O-phospho-L-threonyl-[protein] + ADP + H(+)</text>
        <dbReference type="Rhea" id="RHEA:46608"/>
        <dbReference type="Rhea" id="RHEA-COMP:11060"/>
        <dbReference type="Rhea" id="RHEA-COMP:11605"/>
        <dbReference type="ChEBI" id="CHEBI:15378"/>
        <dbReference type="ChEBI" id="CHEBI:30013"/>
        <dbReference type="ChEBI" id="CHEBI:30616"/>
        <dbReference type="ChEBI" id="CHEBI:61977"/>
        <dbReference type="ChEBI" id="CHEBI:456216"/>
        <dbReference type="EC" id="2.7.11.1"/>
    </reaction>
</comment>
<dbReference type="PANTHER" id="PTHR48006">
    <property type="entry name" value="LEUCINE-RICH REPEAT-CONTAINING PROTEIN DDB_G0281931-RELATED"/>
    <property type="match status" value="1"/>
</dbReference>
<keyword evidence="13" id="KW-1133">Transmembrane helix</keyword>
<dbReference type="Pfam" id="PF07714">
    <property type="entry name" value="PK_Tyr_Ser-Thr"/>
    <property type="match status" value="1"/>
</dbReference>
<dbReference type="InterPro" id="IPR000719">
    <property type="entry name" value="Prot_kinase_dom"/>
</dbReference>
<dbReference type="GO" id="GO:0005524">
    <property type="term" value="F:ATP binding"/>
    <property type="evidence" value="ECO:0007669"/>
    <property type="project" value="UniProtKB-KW"/>
</dbReference>
<dbReference type="FunFam" id="3.30.200.20:FF:000015">
    <property type="entry name" value="Somatic embryogenesis receptor kinase 1"/>
    <property type="match status" value="1"/>
</dbReference>
<keyword evidence="9" id="KW-0677">Repeat</keyword>
<dbReference type="SUPFAM" id="SSF56112">
    <property type="entry name" value="Protein kinase-like (PK-like)"/>
    <property type="match status" value="1"/>
</dbReference>
<organism evidence="20 21">
    <name type="scientific">Perilla frutescens var. hirtella</name>
    <name type="common">Perilla citriodora</name>
    <name type="synonym">Perilla setoyensis</name>
    <dbReference type="NCBI Taxonomy" id="608512"/>
    <lineage>
        <taxon>Eukaryota</taxon>
        <taxon>Viridiplantae</taxon>
        <taxon>Streptophyta</taxon>
        <taxon>Embryophyta</taxon>
        <taxon>Tracheophyta</taxon>
        <taxon>Spermatophyta</taxon>
        <taxon>Magnoliopsida</taxon>
        <taxon>eudicotyledons</taxon>
        <taxon>Gunneridae</taxon>
        <taxon>Pentapetalae</taxon>
        <taxon>asterids</taxon>
        <taxon>lamiids</taxon>
        <taxon>Lamiales</taxon>
        <taxon>Lamiaceae</taxon>
        <taxon>Nepetoideae</taxon>
        <taxon>Elsholtzieae</taxon>
        <taxon>Perilla</taxon>
    </lineage>
</organism>
<evidence type="ECO:0000256" key="14">
    <source>
        <dbReference type="ARBA" id="ARBA00023136"/>
    </source>
</evidence>
<evidence type="ECO:0000256" key="9">
    <source>
        <dbReference type="ARBA" id="ARBA00022737"/>
    </source>
</evidence>
<dbReference type="PROSITE" id="PS50011">
    <property type="entry name" value="PROTEIN_KINASE_DOM"/>
    <property type="match status" value="1"/>
</dbReference>
<dbReference type="InterPro" id="IPR011009">
    <property type="entry name" value="Kinase-like_dom_sf"/>
</dbReference>
<dbReference type="Gene3D" id="1.10.510.10">
    <property type="entry name" value="Transferase(Phosphotransferase) domain 1"/>
    <property type="match status" value="1"/>
</dbReference>
<keyword evidence="16" id="KW-0325">Glycoprotein</keyword>
<evidence type="ECO:0000313" key="21">
    <source>
        <dbReference type="Proteomes" id="UP001190926"/>
    </source>
</evidence>
<dbReference type="InterPro" id="IPR051824">
    <property type="entry name" value="LRR_Rcpt-Like_S/T_Kinase"/>
</dbReference>
<keyword evidence="4" id="KW-0723">Serine/threonine-protein kinase</keyword>
<dbReference type="Gene3D" id="3.30.200.20">
    <property type="entry name" value="Phosphorylase Kinase, domain 1"/>
    <property type="match status" value="1"/>
</dbReference>
<proteinExistence type="inferred from homology"/>
<evidence type="ECO:0000256" key="17">
    <source>
        <dbReference type="ARBA" id="ARBA00047899"/>
    </source>
</evidence>
<comment type="catalytic activity">
    <reaction evidence="18">
        <text>L-seryl-[protein] + ATP = O-phospho-L-seryl-[protein] + ADP + H(+)</text>
        <dbReference type="Rhea" id="RHEA:17989"/>
        <dbReference type="Rhea" id="RHEA-COMP:9863"/>
        <dbReference type="Rhea" id="RHEA-COMP:11604"/>
        <dbReference type="ChEBI" id="CHEBI:15378"/>
        <dbReference type="ChEBI" id="CHEBI:29999"/>
        <dbReference type="ChEBI" id="CHEBI:30616"/>
        <dbReference type="ChEBI" id="CHEBI:83421"/>
        <dbReference type="ChEBI" id="CHEBI:456216"/>
        <dbReference type="EC" id="2.7.11.1"/>
    </reaction>
</comment>
<evidence type="ECO:0000256" key="11">
    <source>
        <dbReference type="ARBA" id="ARBA00022777"/>
    </source>
</evidence>
<evidence type="ECO:0000313" key="20">
    <source>
        <dbReference type="EMBL" id="KAH6824237.1"/>
    </source>
</evidence>
<gene>
    <name evidence="20" type="ORF">C2S53_009668</name>
</gene>
<sequence>MSRDNWERLVVAVLKRDQIWQLCHQDSITTVSSNFSQRVLSFSSNDILGHVSSSPSPQLPLTKHSVVKDGKNASGTISQKLFSALPWRKKPKDDLVGIPEDRFGLESFSLRELLFATDNFSNKNILGRGGHGTVYKGCLADGSLVGVKRLTAQNDQVMMEKELEISGLVSHRNVLHLRGFCYTRTESLLVYPYMANGSVASCLRERNELQPPLNWAMRKRIALGAASGLAYLSHECVRGIIHGDVKAANILVDEKFEAVVADFSLAKFVDCYGDEVVSAKFAERYDDGGVNGTVGHIAPEYLSTGKCSEKTDVYGYGVFLLELITGQRAFDLARRSNYEDVMLLNWVRKLFKRKSAEVMVDQDLECNFVYEDVEKLLEIALICTQSDPEGRPSMPEVVRMLEDGDGLAERWQEFSLQNDYENENYCWEVYPEWNPIIDDSITSSNASADELSGPR</sequence>
<evidence type="ECO:0000256" key="13">
    <source>
        <dbReference type="ARBA" id="ARBA00022989"/>
    </source>
</evidence>
<dbReference type="PANTHER" id="PTHR48006:SF102">
    <property type="entry name" value="LEUCINE-RICH REPEAT-CONTAINING PROTEIN DDB_G0281931-RELATED"/>
    <property type="match status" value="1"/>
</dbReference>
<dbReference type="GO" id="GO:0004674">
    <property type="term" value="F:protein serine/threonine kinase activity"/>
    <property type="evidence" value="ECO:0007669"/>
    <property type="project" value="UniProtKB-KW"/>
</dbReference>
<keyword evidence="6" id="KW-0808">Transferase</keyword>
<evidence type="ECO:0000256" key="12">
    <source>
        <dbReference type="ARBA" id="ARBA00022840"/>
    </source>
</evidence>
<keyword evidence="15 20" id="KW-0675">Receptor</keyword>
<evidence type="ECO:0000259" key="19">
    <source>
        <dbReference type="PROSITE" id="PS50011"/>
    </source>
</evidence>
<evidence type="ECO:0000256" key="1">
    <source>
        <dbReference type="ARBA" id="ARBA00004479"/>
    </source>
</evidence>
<evidence type="ECO:0000256" key="8">
    <source>
        <dbReference type="ARBA" id="ARBA00022729"/>
    </source>
</evidence>
<keyword evidence="14" id="KW-0472">Membrane</keyword>
<dbReference type="InterPro" id="IPR008271">
    <property type="entry name" value="Ser/Thr_kinase_AS"/>
</dbReference>
<evidence type="ECO:0000256" key="16">
    <source>
        <dbReference type="ARBA" id="ARBA00023180"/>
    </source>
</evidence>
<evidence type="ECO:0000256" key="18">
    <source>
        <dbReference type="ARBA" id="ARBA00048679"/>
    </source>
</evidence>
<dbReference type="InterPro" id="IPR001245">
    <property type="entry name" value="Ser-Thr/Tyr_kinase_cat_dom"/>
</dbReference>
<dbReference type="EMBL" id="SDAM02000444">
    <property type="protein sequence ID" value="KAH6824237.1"/>
    <property type="molecule type" value="Genomic_DNA"/>
</dbReference>
<evidence type="ECO:0000256" key="4">
    <source>
        <dbReference type="ARBA" id="ARBA00022527"/>
    </source>
</evidence>
<comment type="subcellular location">
    <subcellularLocation>
        <location evidence="1">Membrane</location>
        <topology evidence="1">Single-pass type I membrane protein</topology>
    </subcellularLocation>
</comment>
<dbReference type="EC" id="2.7.11.1" evidence="3"/>
<dbReference type="SMART" id="SM00220">
    <property type="entry name" value="S_TKc"/>
    <property type="match status" value="1"/>
</dbReference>
<reference evidence="20 21" key="1">
    <citation type="journal article" date="2021" name="Nat. Commun.">
        <title>Incipient diploidization of the medicinal plant Perilla within 10,000 years.</title>
        <authorList>
            <person name="Zhang Y."/>
            <person name="Shen Q."/>
            <person name="Leng L."/>
            <person name="Zhang D."/>
            <person name="Chen S."/>
            <person name="Shi Y."/>
            <person name="Ning Z."/>
            <person name="Chen S."/>
        </authorList>
    </citation>
    <scope>NUCLEOTIDE SEQUENCE [LARGE SCALE GENOMIC DNA]</scope>
    <source>
        <strain evidence="21">cv. PC099</strain>
    </source>
</reference>
<evidence type="ECO:0000256" key="5">
    <source>
        <dbReference type="ARBA" id="ARBA00022614"/>
    </source>
</evidence>
<comment type="caution">
    <text evidence="20">The sequence shown here is derived from an EMBL/GenBank/DDBJ whole genome shotgun (WGS) entry which is preliminary data.</text>
</comment>
<keyword evidence="10" id="KW-0547">Nucleotide-binding</keyword>
<accession>A0AAD4IZ26</accession>
<dbReference type="Proteomes" id="UP001190926">
    <property type="component" value="Unassembled WGS sequence"/>
</dbReference>
<keyword evidence="12" id="KW-0067">ATP-binding</keyword>
<comment type="similarity">
    <text evidence="2">Belongs to the protein kinase superfamily. Ser/Thr protein kinase family.</text>
</comment>
<dbReference type="PROSITE" id="PS00108">
    <property type="entry name" value="PROTEIN_KINASE_ST"/>
    <property type="match status" value="1"/>
</dbReference>
<dbReference type="GO" id="GO:0016020">
    <property type="term" value="C:membrane"/>
    <property type="evidence" value="ECO:0007669"/>
    <property type="project" value="UniProtKB-SubCell"/>
</dbReference>
<evidence type="ECO:0000256" key="6">
    <source>
        <dbReference type="ARBA" id="ARBA00022679"/>
    </source>
</evidence>